<evidence type="ECO:0000259" key="8">
    <source>
        <dbReference type="PROSITE" id="PS50928"/>
    </source>
</evidence>
<comment type="caution">
    <text evidence="9">The sequence shown here is derived from an EMBL/GenBank/DDBJ whole genome shotgun (WGS) entry which is preliminary data.</text>
</comment>
<comment type="subcellular location">
    <subcellularLocation>
        <location evidence="1 7">Cell membrane</location>
        <topology evidence="1 7">Multi-pass membrane protein</topology>
    </subcellularLocation>
</comment>
<keyword evidence="4 7" id="KW-0812">Transmembrane</keyword>
<evidence type="ECO:0000256" key="7">
    <source>
        <dbReference type="RuleBase" id="RU363032"/>
    </source>
</evidence>
<feature type="transmembrane region" description="Helical" evidence="7">
    <location>
        <begin position="12"/>
        <end position="32"/>
    </location>
</feature>
<keyword evidence="6 7" id="KW-0472">Membrane</keyword>
<feature type="domain" description="ABC transmembrane type-1" evidence="8">
    <location>
        <begin position="67"/>
        <end position="247"/>
    </location>
</feature>
<feature type="transmembrane region" description="Helical" evidence="7">
    <location>
        <begin position="229"/>
        <end position="250"/>
    </location>
</feature>
<evidence type="ECO:0000256" key="4">
    <source>
        <dbReference type="ARBA" id="ARBA00022692"/>
    </source>
</evidence>
<evidence type="ECO:0000256" key="2">
    <source>
        <dbReference type="ARBA" id="ARBA00022448"/>
    </source>
</evidence>
<feature type="transmembrane region" description="Helical" evidence="7">
    <location>
        <begin position="71"/>
        <end position="94"/>
    </location>
</feature>
<keyword evidence="5 7" id="KW-1133">Transmembrane helix</keyword>
<evidence type="ECO:0000256" key="6">
    <source>
        <dbReference type="ARBA" id="ARBA00023136"/>
    </source>
</evidence>
<dbReference type="PROSITE" id="PS50928">
    <property type="entry name" value="ABC_TM1"/>
    <property type="match status" value="1"/>
</dbReference>
<organism evidence="9 10">
    <name type="scientific">Streptomyces ossamyceticus</name>
    <dbReference type="NCBI Taxonomy" id="249581"/>
    <lineage>
        <taxon>Bacteria</taxon>
        <taxon>Bacillati</taxon>
        <taxon>Actinomycetota</taxon>
        <taxon>Actinomycetes</taxon>
        <taxon>Kitasatosporales</taxon>
        <taxon>Streptomycetaceae</taxon>
        <taxon>Streptomyces</taxon>
    </lineage>
</organism>
<proteinExistence type="inferred from homology"/>
<reference evidence="9 10" key="1">
    <citation type="submission" date="2024-06" db="EMBL/GenBank/DDBJ databases">
        <title>The Natural Products Discovery Center: Release of the First 8490 Sequenced Strains for Exploring Actinobacteria Biosynthetic Diversity.</title>
        <authorList>
            <person name="Kalkreuter E."/>
            <person name="Kautsar S.A."/>
            <person name="Yang D."/>
            <person name="Bader C.D."/>
            <person name="Teijaro C.N."/>
            <person name="Fluegel L."/>
            <person name="Davis C.M."/>
            <person name="Simpson J.R."/>
            <person name="Lauterbach L."/>
            <person name="Steele A.D."/>
            <person name="Gui C."/>
            <person name="Meng S."/>
            <person name="Li G."/>
            <person name="Viehrig K."/>
            <person name="Ye F."/>
            <person name="Su P."/>
            <person name="Kiefer A.F."/>
            <person name="Nichols A."/>
            <person name="Cepeda A.J."/>
            <person name="Yan W."/>
            <person name="Fan B."/>
            <person name="Jiang Y."/>
            <person name="Adhikari A."/>
            <person name="Zheng C.-J."/>
            <person name="Schuster L."/>
            <person name="Cowan T.M."/>
            <person name="Smanski M.J."/>
            <person name="Chevrette M.G."/>
            <person name="De Carvalho L.P.S."/>
            <person name="Shen B."/>
        </authorList>
    </citation>
    <scope>NUCLEOTIDE SEQUENCE [LARGE SCALE GENOMIC DNA]</scope>
    <source>
        <strain evidence="9 10">NPDC006434</strain>
    </source>
</reference>
<keyword evidence="3" id="KW-1003">Cell membrane</keyword>
<dbReference type="PANTHER" id="PTHR30151">
    <property type="entry name" value="ALKANE SULFONATE ABC TRANSPORTER-RELATED, MEMBRANE SUBUNIT"/>
    <property type="match status" value="1"/>
</dbReference>
<dbReference type="InterPro" id="IPR000515">
    <property type="entry name" value="MetI-like"/>
</dbReference>
<keyword evidence="2 7" id="KW-0813">Transport</keyword>
<dbReference type="PANTHER" id="PTHR30151:SF0">
    <property type="entry name" value="ABC TRANSPORTER PERMEASE PROTEIN MJ0413-RELATED"/>
    <property type="match status" value="1"/>
</dbReference>
<dbReference type="SUPFAM" id="SSF161098">
    <property type="entry name" value="MetI-like"/>
    <property type="match status" value="1"/>
</dbReference>
<dbReference type="RefSeq" id="WP_355392536.1">
    <property type="nucleotide sequence ID" value="NZ_JBEGHN010000023.1"/>
</dbReference>
<protein>
    <submittedName>
        <fullName evidence="9">ABC transporter permease subunit</fullName>
    </submittedName>
</protein>
<dbReference type="InterPro" id="IPR035906">
    <property type="entry name" value="MetI-like_sf"/>
</dbReference>
<evidence type="ECO:0000313" key="9">
    <source>
        <dbReference type="EMBL" id="MET9843904.1"/>
    </source>
</evidence>
<name>A0ABV2UTU6_9ACTN</name>
<evidence type="ECO:0000256" key="3">
    <source>
        <dbReference type="ARBA" id="ARBA00022475"/>
    </source>
</evidence>
<accession>A0ABV2UTU6</accession>
<evidence type="ECO:0000256" key="1">
    <source>
        <dbReference type="ARBA" id="ARBA00004651"/>
    </source>
</evidence>
<evidence type="ECO:0000313" key="10">
    <source>
        <dbReference type="Proteomes" id="UP001550210"/>
    </source>
</evidence>
<dbReference type="Proteomes" id="UP001550210">
    <property type="component" value="Unassembled WGS sequence"/>
</dbReference>
<dbReference type="EMBL" id="JBEXPZ010000005">
    <property type="protein sequence ID" value="MET9843904.1"/>
    <property type="molecule type" value="Genomic_DNA"/>
</dbReference>
<keyword evidence="10" id="KW-1185">Reference proteome</keyword>
<evidence type="ECO:0000256" key="5">
    <source>
        <dbReference type="ARBA" id="ARBA00022989"/>
    </source>
</evidence>
<dbReference type="Pfam" id="PF00528">
    <property type="entry name" value="BPD_transp_1"/>
    <property type="match status" value="1"/>
</dbReference>
<dbReference type="CDD" id="cd06261">
    <property type="entry name" value="TM_PBP2"/>
    <property type="match status" value="1"/>
</dbReference>
<sequence>MNALGRPLRHLLTVSGAVLARYWTVLALLLTWELWVRVRHINEIVVPAPRAVVTDIFHNPSAYTDPLARTLLNSITGLGLGMGLGVCCAVAVWFSRLLSGLLTPLMLIMRSIPVVAMIPVIAVVTGYGAAAVTAVTTLVSFFPTFVMVLSGLRSAPIAMTDLFDVLGASRGVVLRRLLLPHAVPQLLVALRLTAPTAVLAAMLAEYLLGRDGLGTLFADATIFATPQRAWGGALIATVVSVACFVTARGVERRYSVLFR</sequence>
<comment type="similarity">
    <text evidence="7">Belongs to the binding-protein-dependent transport system permease family.</text>
</comment>
<gene>
    <name evidence="9" type="ORF">ABZZ21_04845</name>
</gene>
<feature type="transmembrane region" description="Helical" evidence="7">
    <location>
        <begin position="101"/>
        <end position="121"/>
    </location>
</feature>
<feature type="transmembrane region" description="Helical" evidence="7">
    <location>
        <begin position="186"/>
        <end position="209"/>
    </location>
</feature>
<feature type="transmembrane region" description="Helical" evidence="7">
    <location>
        <begin position="127"/>
        <end position="149"/>
    </location>
</feature>
<dbReference type="Gene3D" id="1.10.3720.10">
    <property type="entry name" value="MetI-like"/>
    <property type="match status" value="1"/>
</dbReference>